<dbReference type="Proteomes" id="UP000199321">
    <property type="component" value="Unassembled WGS sequence"/>
</dbReference>
<dbReference type="RefSeq" id="WP_139149340.1">
    <property type="nucleotide sequence ID" value="NZ_BMWO01000001.1"/>
</dbReference>
<proteinExistence type="predicted"/>
<accession>A0A1G7C3Z7</accession>
<keyword evidence="2" id="KW-1185">Reference proteome</keyword>
<evidence type="ECO:0000313" key="2">
    <source>
        <dbReference type="Proteomes" id="UP000199321"/>
    </source>
</evidence>
<name>A0A1G7C3Z7_9FLAO</name>
<gene>
    <name evidence="1" type="ORF">SAMN05421855_101169</name>
</gene>
<dbReference type="EMBL" id="FNBA01000001">
    <property type="protein sequence ID" value="SDE34029.1"/>
    <property type="molecule type" value="Genomic_DNA"/>
</dbReference>
<dbReference type="STRING" id="227084.SAMN05421855_101169"/>
<sequence length="178" mass="19345">MKAFYFLIPLIMINACKSTTGGAETTKTDSKETMAITESVCPDAGACNVKVMKNSSLTIKEDETGQLYPVITPGENIVVEYSYMEKGPEGTADGDYSETVQFEIKNSDADLALKDGTLQTVNFLFGKQCFCRGEAGFYKVENGALQLSKKGDQLTVDASYVVDGISQKTNHFSKNISL</sequence>
<evidence type="ECO:0000313" key="1">
    <source>
        <dbReference type="EMBL" id="SDE34029.1"/>
    </source>
</evidence>
<dbReference type="AlphaFoldDB" id="A0A1G7C3Z7"/>
<protein>
    <submittedName>
        <fullName evidence="1">Uncharacterized protein</fullName>
    </submittedName>
</protein>
<organism evidence="1 2">
    <name type="scientific">Ulvibacter litoralis</name>
    <dbReference type="NCBI Taxonomy" id="227084"/>
    <lineage>
        <taxon>Bacteria</taxon>
        <taxon>Pseudomonadati</taxon>
        <taxon>Bacteroidota</taxon>
        <taxon>Flavobacteriia</taxon>
        <taxon>Flavobacteriales</taxon>
        <taxon>Flavobacteriaceae</taxon>
        <taxon>Ulvibacter</taxon>
    </lineage>
</organism>
<dbReference type="OrthoDB" id="1447646at2"/>
<reference evidence="1 2" key="1">
    <citation type="submission" date="2016-10" db="EMBL/GenBank/DDBJ databases">
        <authorList>
            <person name="de Groot N.N."/>
        </authorList>
    </citation>
    <scope>NUCLEOTIDE SEQUENCE [LARGE SCALE GENOMIC DNA]</scope>
    <source>
        <strain evidence="1 2">DSM 16195</strain>
    </source>
</reference>